<organism evidence="2 3">
    <name type="scientific">Rhizobium laguerreae</name>
    <dbReference type="NCBI Taxonomy" id="1076926"/>
    <lineage>
        <taxon>Bacteria</taxon>
        <taxon>Pseudomonadati</taxon>
        <taxon>Pseudomonadota</taxon>
        <taxon>Alphaproteobacteria</taxon>
        <taxon>Hyphomicrobiales</taxon>
        <taxon>Rhizobiaceae</taxon>
        <taxon>Rhizobium/Agrobacterium group</taxon>
        <taxon>Rhizobium</taxon>
    </lineage>
</organism>
<keyword evidence="3" id="KW-1185">Reference proteome</keyword>
<dbReference type="EMBL" id="JACHXX010000001">
    <property type="protein sequence ID" value="MBB3160788.1"/>
    <property type="molecule type" value="Genomic_DNA"/>
</dbReference>
<proteinExistence type="predicted"/>
<sequence>MQRSSGLTDKNTRQTASTRISENFAIEASRKLG</sequence>
<evidence type="ECO:0000313" key="2">
    <source>
        <dbReference type="EMBL" id="MBB3160788.1"/>
    </source>
</evidence>
<evidence type="ECO:0000256" key="1">
    <source>
        <dbReference type="SAM" id="MobiDB-lite"/>
    </source>
</evidence>
<gene>
    <name evidence="2" type="ORF">FHS25_001220</name>
</gene>
<protein>
    <submittedName>
        <fullName evidence="2">Uncharacterized protein</fullName>
    </submittedName>
</protein>
<feature type="compositionally biased region" description="Polar residues" evidence="1">
    <location>
        <begin position="1"/>
        <end position="21"/>
    </location>
</feature>
<reference evidence="2 3" key="1">
    <citation type="submission" date="2020-08" db="EMBL/GenBank/DDBJ databases">
        <title>Genomic Encyclopedia of Type Strains, Phase III (KMG-III): the genomes of soil and plant-associated and newly described type strains.</title>
        <authorList>
            <person name="Whitman W."/>
        </authorList>
    </citation>
    <scope>NUCLEOTIDE SEQUENCE [LARGE SCALE GENOMIC DNA]</scope>
    <source>
        <strain evidence="2 3">CECT 8280</strain>
    </source>
</reference>
<comment type="caution">
    <text evidence="2">The sequence shown here is derived from an EMBL/GenBank/DDBJ whole genome shotgun (WGS) entry which is preliminary data.</text>
</comment>
<accession>A0ABR6G5E2</accession>
<feature type="region of interest" description="Disordered" evidence="1">
    <location>
        <begin position="1"/>
        <end position="33"/>
    </location>
</feature>
<name>A0ABR6G5E2_9HYPH</name>
<dbReference type="Proteomes" id="UP000542811">
    <property type="component" value="Unassembled WGS sequence"/>
</dbReference>
<evidence type="ECO:0000313" key="3">
    <source>
        <dbReference type="Proteomes" id="UP000542811"/>
    </source>
</evidence>